<comment type="caution">
    <text evidence="2">The sequence shown here is derived from an EMBL/GenBank/DDBJ whole genome shotgun (WGS) entry which is preliminary data.</text>
</comment>
<dbReference type="AlphaFoldDB" id="A0A4Y7SE66"/>
<sequence>EWNGEGREWEGASKRMIQKECTNRMGVMGRPLTGMEEVGERGGGGLGRRWMGNSYSQAQIQPNMNMNMYPVWTSGSERDWDRGAGAEMKMRIGQKGGNRKVVMPSSARPPQRAEVPTCEPCSHPQIAKLALILIPVTPTPISTQGSESGLFQNTLLHIQTPKLSRRRTRRLPPLAHFYTPSPPQSSPHPSLLATKRIPPPTDK</sequence>
<organism evidence="2 3">
    <name type="scientific">Coprinellus micaceus</name>
    <name type="common">Glistening ink-cap mushroom</name>
    <name type="synonym">Coprinus micaceus</name>
    <dbReference type="NCBI Taxonomy" id="71717"/>
    <lineage>
        <taxon>Eukaryota</taxon>
        <taxon>Fungi</taxon>
        <taxon>Dikarya</taxon>
        <taxon>Basidiomycota</taxon>
        <taxon>Agaricomycotina</taxon>
        <taxon>Agaricomycetes</taxon>
        <taxon>Agaricomycetidae</taxon>
        <taxon>Agaricales</taxon>
        <taxon>Agaricineae</taxon>
        <taxon>Psathyrellaceae</taxon>
        <taxon>Coprinellus</taxon>
    </lineage>
</organism>
<proteinExistence type="predicted"/>
<feature type="non-terminal residue" evidence="2">
    <location>
        <position position="1"/>
    </location>
</feature>
<protein>
    <submittedName>
        <fullName evidence="2">Uncharacterized protein</fullName>
    </submittedName>
</protein>
<reference evidence="2 3" key="1">
    <citation type="journal article" date="2019" name="Nat. Ecol. Evol.">
        <title>Megaphylogeny resolves global patterns of mushroom evolution.</title>
        <authorList>
            <person name="Varga T."/>
            <person name="Krizsan K."/>
            <person name="Foldi C."/>
            <person name="Dima B."/>
            <person name="Sanchez-Garcia M."/>
            <person name="Sanchez-Ramirez S."/>
            <person name="Szollosi G.J."/>
            <person name="Szarkandi J.G."/>
            <person name="Papp V."/>
            <person name="Albert L."/>
            <person name="Andreopoulos W."/>
            <person name="Angelini C."/>
            <person name="Antonin V."/>
            <person name="Barry K.W."/>
            <person name="Bougher N.L."/>
            <person name="Buchanan P."/>
            <person name="Buyck B."/>
            <person name="Bense V."/>
            <person name="Catcheside P."/>
            <person name="Chovatia M."/>
            <person name="Cooper J."/>
            <person name="Damon W."/>
            <person name="Desjardin D."/>
            <person name="Finy P."/>
            <person name="Geml J."/>
            <person name="Haridas S."/>
            <person name="Hughes K."/>
            <person name="Justo A."/>
            <person name="Karasinski D."/>
            <person name="Kautmanova I."/>
            <person name="Kiss B."/>
            <person name="Kocsube S."/>
            <person name="Kotiranta H."/>
            <person name="LaButti K.M."/>
            <person name="Lechner B.E."/>
            <person name="Liimatainen K."/>
            <person name="Lipzen A."/>
            <person name="Lukacs Z."/>
            <person name="Mihaltcheva S."/>
            <person name="Morgado L.N."/>
            <person name="Niskanen T."/>
            <person name="Noordeloos M.E."/>
            <person name="Ohm R.A."/>
            <person name="Ortiz-Santana B."/>
            <person name="Ovrebo C."/>
            <person name="Racz N."/>
            <person name="Riley R."/>
            <person name="Savchenko A."/>
            <person name="Shiryaev A."/>
            <person name="Soop K."/>
            <person name="Spirin V."/>
            <person name="Szebenyi C."/>
            <person name="Tomsovsky M."/>
            <person name="Tulloss R.E."/>
            <person name="Uehling J."/>
            <person name="Grigoriev I.V."/>
            <person name="Vagvolgyi C."/>
            <person name="Papp T."/>
            <person name="Martin F.M."/>
            <person name="Miettinen O."/>
            <person name="Hibbett D.S."/>
            <person name="Nagy L.G."/>
        </authorList>
    </citation>
    <scope>NUCLEOTIDE SEQUENCE [LARGE SCALE GENOMIC DNA]</scope>
    <source>
        <strain evidence="2 3">FP101781</strain>
    </source>
</reference>
<evidence type="ECO:0000256" key="1">
    <source>
        <dbReference type="SAM" id="MobiDB-lite"/>
    </source>
</evidence>
<gene>
    <name evidence="2" type="ORF">FA13DRAFT_1718363</name>
</gene>
<dbReference type="Proteomes" id="UP000298030">
    <property type="component" value="Unassembled WGS sequence"/>
</dbReference>
<evidence type="ECO:0000313" key="2">
    <source>
        <dbReference type="EMBL" id="TEB19879.1"/>
    </source>
</evidence>
<name>A0A4Y7SE66_COPMI</name>
<feature type="region of interest" description="Disordered" evidence="1">
    <location>
        <begin position="96"/>
        <end position="119"/>
    </location>
</feature>
<dbReference type="EMBL" id="QPFP01000165">
    <property type="protein sequence ID" value="TEB19879.1"/>
    <property type="molecule type" value="Genomic_DNA"/>
</dbReference>
<accession>A0A4Y7SE66</accession>
<evidence type="ECO:0000313" key="3">
    <source>
        <dbReference type="Proteomes" id="UP000298030"/>
    </source>
</evidence>
<feature type="region of interest" description="Disordered" evidence="1">
    <location>
        <begin position="172"/>
        <end position="203"/>
    </location>
</feature>
<keyword evidence="3" id="KW-1185">Reference proteome</keyword>